<dbReference type="InterPro" id="IPR050858">
    <property type="entry name" value="Mal-CoA-ACP_Trans/PKS_FabD"/>
</dbReference>
<evidence type="ECO:0000256" key="3">
    <source>
        <dbReference type="ARBA" id="ARBA00022679"/>
    </source>
</evidence>
<dbReference type="InterPro" id="IPR001227">
    <property type="entry name" value="Ac_transferase_dom_sf"/>
</dbReference>
<comment type="similarity">
    <text evidence="6">Belongs to the fabD family.</text>
</comment>
<accession>A0A0M2R3Y0</accession>
<dbReference type="Proteomes" id="UP000034491">
    <property type="component" value="Unassembled WGS sequence"/>
</dbReference>
<sequence>MKRAFVFPGQGSQAVGMGKELAEAFSIAREVFEEVDEALGQKLSALMFEGPIDELTLTENAQPALMAVSTAVARVLQSEGNLLLGDHASFVAGHSLGEYSALTAVGTVELADAARLLKLRGQSMQQAVPVGEGAMAALLGLDFEDAQAVAEEAAQGEVCSAANDNAPGQVVVSGHKAAVERSLEIAKAKGAKRAVLLPVSAPFHCSLMAPAADAMAEALAAVTLKAPTVPVVCNVSADMVTDPETIREYLVQQVTGVVRWRESVLYMRANEVEQLVELGAGKVLSGLNRRIDRDLTSANAGTPEEIENLLKSL</sequence>
<evidence type="ECO:0000259" key="8">
    <source>
        <dbReference type="SMART" id="SM00827"/>
    </source>
</evidence>
<dbReference type="Gene3D" id="3.30.70.250">
    <property type="entry name" value="Malonyl-CoA ACP transacylase, ACP-binding"/>
    <property type="match status" value="1"/>
</dbReference>
<dbReference type="SMART" id="SM00827">
    <property type="entry name" value="PKS_AT"/>
    <property type="match status" value="1"/>
</dbReference>
<dbReference type="SUPFAM" id="SSF55048">
    <property type="entry name" value="Probable ACP-binding domain of malonyl-CoA ACP transacylase"/>
    <property type="match status" value="1"/>
</dbReference>
<dbReference type="PATRIC" id="fig|1549748.8.peg.651"/>
<feature type="active site" evidence="7">
    <location>
        <position position="204"/>
    </location>
</feature>
<dbReference type="InterPro" id="IPR014043">
    <property type="entry name" value="Acyl_transferase_dom"/>
</dbReference>
<feature type="domain" description="Malonyl-CoA:ACP transacylase (MAT)" evidence="8">
    <location>
        <begin position="6"/>
        <end position="302"/>
    </location>
</feature>
<dbReference type="InterPro" id="IPR016035">
    <property type="entry name" value="Acyl_Trfase/lysoPLipase"/>
</dbReference>
<keyword evidence="10" id="KW-1185">Reference proteome</keyword>
<dbReference type="InterPro" id="IPR016036">
    <property type="entry name" value="Malonyl_transacylase_ACP-bd"/>
</dbReference>
<evidence type="ECO:0000256" key="4">
    <source>
        <dbReference type="ARBA" id="ARBA00023315"/>
    </source>
</evidence>
<dbReference type="PIRSF" id="PIRSF000446">
    <property type="entry name" value="Mct"/>
    <property type="match status" value="1"/>
</dbReference>
<dbReference type="EC" id="2.3.1.39" evidence="1 6"/>
<evidence type="ECO:0000256" key="7">
    <source>
        <dbReference type="PIRSR" id="PIRSR000446-1"/>
    </source>
</evidence>
<keyword evidence="4 6" id="KW-0012">Acyltransferase</keyword>
<evidence type="ECO:0000313" key="10">
    <source>
        <dbReference type="Proteomes" id="UP000034491"/>
    </source>
</evidence>
<dbReference type="OrthoDB" id="9808564at2"/>
<proteinExistence type="inferred from homology"/>
<evidence type="ECO:0000313" key="9">
    <source>
        <dbReference type="EMBL" id="KKJ76592.1"/>
    </source>
</evidence>
<dbReference type="SUPFAM" id="SSF52151">
    <property type="entry name" value="FabD/lysophospholipase-like"/>
    <property type="match status" value="1"/>
</dbReference>
<reference evidence="9 10" key="1">
    <citation type="submission" date="2015-03" db="EMBL/GenBank/DDBJ databases">
        <title>Genome sequence of Kiloniella sp. P1-1, isolated from the gut microflora of Pacific white shrimp, Penaeus vannamei.</title>
        <authorList>
            <person name="Shao Z."/>
            <person name="Wang L."/>
            <person name="Li X."/>
        </authorList>
    </citation>
    <scope>NUCLEOTIDE SEQUENCE [LARGE SCALE GENOMIC DNA]</scope>
    <source>
        <strain evidence="9 10">P1-1</strain>
    </source>
</reference>
<feature type="active site" evidence="7">
    <location>
        <position position="95"/>
    </location>
</feature>
<dbReference type="GO" id="GO:0004314">
    <property type="term" value="F:[acyl-carrier-protein] S-malonyltransferase activity"/>
    <property type="evidence" value="ECO:0007669"/>
    <property type="project" value="UniProtKB-EC"/>
</dbReference>
<dbReference type="STRING" id="1549748.WH95_12360"/>
<dbReference type="AlphaFoldDB" id="A0A0M2R3Y0"/>
<dbReference type="PANTHER" id="PTHR42681">
    <property type="entry name" value="MALONYL-COA-ACYL CARRIER PROTEIN TRANSACYLASE, MITOCHONDRIAL"/>
    <property type="match status" value="1"/>
</dbReference>
<dbReference type="EMBL" id="LANI01000018">
    <property type="protein sequence ID" value="KKJ76592.1"/>
    <property type="molecule type" value="Genomic_DNA"/>
</dbReference>
<organism evidence="9 10">
    <name type="scientific">Kiloniella litopenaei</name>
    <dbReference type="NCBI Taxonomy" id="1549748"/>
    <lineage>
        <taxon>Bacteria</taxon>
        <taxon>Pseudomonadati</taxon>
        <taxon>Pseudomonadota</taxon>
        <taxon>Alphaproteobacteria</taxon>
        <taxon>Rhodospirillales</taxon>
        <taxon>Kiloniellaceae</taxon>
        <taxon>Kiloniella</taxon>
    </lineage>
</organism>
<dbReference type="GO" id="GO:0005829">
    <property type="term" value="C:cytosol"/>
    <property type="evidence" value="ECO:0007669"/>
    <property type="project" value="TreeGrafter"/>
</dbReference>
<dbReference type="InterPro" id="IPR004410">
    <property type="entry name" value="Malonyl_CoA-ACP_transAc_FabD"/>
</dbReference>
<protein>
    <recommendedName>
        <fullName evidence="2 6">Malonyl CoA-acyl carrier protein transacylase</fullName>
        <ecNumber evidence="1 6">2.3.1.39</ecNumber>
    </recommendedName>
</protein>
<gene>
    <name evidence="9" type="ORF">WH95_12360</name>
</gene>
<comment type="caution">
    <text evidence="9">The sequence shown here is derived from an EMBL/GenBank/DDBJ whole genome shotgun (WGS) entry which is preliminary data.</text>
</comment>
<dbReference type="InterPro" id="IPR024925">
    <property type="entry name" value="Malonyl_CoA-ACP_transAc"/>
</dbReference>
<evidence type="ECO:0000256" key="2">
    <source>
        <dbReference type="ARBA" id="ARBA00018953"/>
    </source>
</evidence>
<dbReference type="FunFam" id="3.30.70.250:FF:000001">
    <property type="entry name" value="Malonyl CoA-acyl carrier protein transacylase"/>
    <property type="match status" value="1"/>
</dbReference>
<evidence type="ECO:0000256" key="5">
    <source>
        <dbReference type="ARBA" id="ARBA00048462"/>
    </source>
</evidence>
<keyword evidence="3 6" id="KW-0808">Transferase</keyword>
<dbReference type="Pfam" id="PF00698">
    <property type="entry name" value="Acyl_transf_1"/>
    <property type="match status" value="1"/>
</dbReference>
<dbReference type="GO" id="GO:0006633">
    <property type="term" value="P:fatty acid biosynthetic process"/>
    <property type="evidence" value="ECO:0007669"/>
    <property type="project" value="TreeGrafter"/>
</dbReference>
<dbReference type="Gene3D" id="3.40.366.10">
    <property type="entry name" value="Malonyl-Coenzyme A Acyl Carrier Protein, domain 2"/>
    <property type="match status" value="1"/>
</dbReference>
<dbReference type="NCBIfam" id="TIGR00128">
    <property type="entry name" value="fabD"/>
    <property type="match status" value="1"/>
</dbReference>
<dbReference type="RefSeq" id="WP_046507645.1">
    <property type="nucleotide sequence ID" value="NZ_LANI01000018.1"/>
</dbReference>
<name>A0A0M2R3Y0_9PROT</name>
<dbReference type="PANTHER" id="PTHR42681:SF1">
    <property type="entry name" value="MALONYL-COA-ACYL CARRIER PROTEIN TRANSACYLASE, MITOCHONDRIAL"/>
    <property type="match status" value="1"/>
</dbReference>
<comment type="catalytic activity">
    <reaction evidence="5 6">
        <text>holo-[ACP] + malonyl-CoA = malonyl-[ACP] + CoA</text>
        <dbReference type="Rhea" id="RHEA:41792"/>
        <dbReference type="Rhea" id="RHEA-COMP:9623"/>
        <dbReference type="Rhea" id="RHEA-COMP:9685"/>
        <dbReference type="ChEBI" id="CHEBI:57287"/>
        <dbReference type="ChEBI" id="CHEBI:57384"/>
        <dbReference type="ChEBI" id="CHEBI:64479"/>
        <dbReference type="ChEBI" id="CHEBI:78449"/>
        <dbReference type="EC" id="2.3.1.39"/>
    </reaction>
</comment>
<evidence type="ECO:0000256" key="6">
    <source>
        <dbReference type="PIRNR" id="PIRNR000446"/>
    </source>
</evidence>
<evidence type="ECO:0000256" key="1">
    <source>
        <dbReference type="ARBA" id="ARBA00013258"/>
    </source>
</evidence>